<organism evidence="1 2">
    <name type="scientific">Lipomyces kononenkoae</name>
    <name type="common">Yeast</name>
    <dbReference type="NCBI Taxonomy" id="34357"/>
    <lineage>
        <taxon>Eukaryota</taxon>
        <taxon>Fungi</taxon>
        <taxon>Dikarya</taxon>
        <taxon>Ascomycota</taxon>
        <taxon>Saccharomycotina</taxon>
        <taxon>Lipomycetes</taxon>
        <taxon>Lipomycetales</taxon>
        <taxon>Lipomycetaceae</taxon>
        <taxon>Lipomyces</taxon>
    </lineage>
</organism>
<proteinExistence type="predicted"/>
<dbReference type="Proteomes" id="UP001433508">
    <property type="component" value="Unassembled WGS sequence"/>
</dbReference>
<reference evidence="2" key="1">
    <citation type="journal article" date="2024" name="Front. Bioeng. Biotechnol.">
        <title>Genome-scale model development and genomic sequencing of the oleaginous clade Lipomyces.</title>
        <authorList>
            <person name="Czajka J.J."/>
            <person name="Han Y."/>
            <person name="Kim J."/>
            <person name="Mondo S.J."/>
            <person name="Hofstad B.A."/>
            <person name="Robles A."/>
            <person name="Haridas S."/>
            <person name="Riley R."/>
            <person name="LaButti K."/>
            <person name="Pangilinan J."/>
            <person name="Andreopoulos W."/>
            <person name="Lipzen A."/>
            <person name="Yan J."/>
            <person name="Wang M."/>
            <person name="Ng V."/>
            <person name="Grigoriev I.V."/>
            <person name="Spatafora J.W."/>
            <person name="Magnuson J.K."/>
            <person name="Baker S.E."/>
            <person name="Pomraning K.R."/>
        </authorList>
    </citation>
    <scope>NUCLEOTIDE SEQUENCE [LARGE SCALE GENOMIC DNA]</scope>
    <source>
        <strain evidence="2">CBS 7786</strain>
    </source>
</reference>
<evidence type="ECO:0000313" key="1">
    <source>
        <dbReference type="EMBL" id="KAK9235534.1"/>
    </source>
</evidence>
<keyword evidence="2" id="KW-1185">Reference proteome</keyword>
<dbReference type="EMBL" id="MU971412">
    <property type="protein sequence ID" value="KAK9235534.1"/>
    <property type="molecule type" value="Genomic_DNA"/>
</dbReference>
<gene>
    <name evidence="1" type="ORF">V1525DRAFT_259551</name>
</gene>
<protein>
    <submittedName>
        <fullName evidence="1">Mitochondrial biogenesis AIM24-domain-containing protein</fullName>
    </submittedName>
</protein>
<sequence length="420" mass="45428">MPPMPSMRRDATIPVAVRLLARKLHIAQSPSASIPLSMDVSELIKDVPQISGDGPFPKTPKFDVLGTPASLLNIALPASATLFTRRGTLVGVNGELENVTSTLSMLTPTVRALVGIPFLYQKITSTTPLTALITSKSSSVQTTFAVISMDGRVDWTIAQRNALLAWTGSTLTVKPKLVPSLSLSRWGNTVLSGRGEIALVGKGQIYQVTLQDESDEFAVHPAHILAYTSNLPAPTPTPYRLRHSRLKLPRLQVPESISQSYRALFRSLAPATSQSTTGVPTPARKSFLAELQDTSVVRFLSRTWDRIVMALRTAIWGDELLFKFKGPCTLLIQSRAPRLSDVIPASEMIEAARIQPKAFAPVVTTSPADGTVTPVANDVAAQVEDKRIGNASKGGHLKVAEVKDGEVTFRSVDSFNEFIK</sequence>
<accession>A0ACC3SV45</accession>
<comment type="caution">
    <text evidence="1">The sequence shown here is derived from an EMBL/GenBank/DDBJ whole genome shotgun (WGS) entry which is preliminary data.</text>
</comment>
<evidence type="ECO:0000313" key="2">
    <source>
        <dbReference type="Proteomes" id="UP001433508"/>
    </source>
</evidence>
<name>A0ACC3SV45_LIPKO</name>